<dbReference type="EMBL" id="JALLAZ020000451">
    <property type="protein sequence ID" value="KAL3794821.1"/>
    <property type="molecule type" value="Genomic_DNA"/>
</dbReference>
<sequence>MMSPTQRTSIELYRDLLRLIAHVAPGSSPKSRALRTMVRSEFERSRSLLLLPTDESPADRHLKIEAMKANAIRALSNYMLYEGGIQDRNKGGKLGAAMDDYHMRNVRGMMGTATTAGDSGGGKK</sequence>
<organism evidence="1 2">
    <name type="scientific">Stephanodiscus triporus</name>
    <dbReference type="NCBI Taxonomy" id="2934178"/>
    <lineage>
        <taxon>Eukaryota</taxon>
        <taxon>Sar</taxon>
        <taxon>Stramenopiles</taxon>
        <taxon>Ochrophyta</taxon>
        <taxon>Bacillariophyta</taxon>
        <taxon>Coscinodiscophyceae</taxon>
        <taxon>Thalassiosirophycidae</taxon>
        <taxon>Stephanodiscales</taxon>
        <taxon>Stephanodiscaceae</taxon>
        <taxon>Stephanodiscus</taxon>
    </lineage>
</organism>
<comment type="caution">
    <text evidence="1">The sequence shown here is derived from an EMBL/GenBank/DDBJ whole genome shotgun (WGS) entry which is preliminary data.</text>
</comment>
<evidence type="ECO:0000313" key="2">
    <source>
        <dbReference type="Proteomes" id="UP001530315"/>
    </source>
</evidence>
<evidence type="ECO:0000313" key="1">
    <source>
        <dbReference type="EMBL" id="KAL3794821.1"/>
    </source>
</evidence>
<keyword evidence="2" id="KW-1185">Reference proteome</keyword>
<dbReference type="AlphaFoldDB" id="A0ABD3Q5M9"/>
<evidence type="ECO:0008006" key="3">
    <source>
        <dbReference type="Google" id="ProtNLM"/>
    </source>
</evidence>
<reference evidence="1 2" key="1">
    <citation type="submission" date="2024-10" db="EMBL/GenBank/DDBJ databases">
        <title>Updated reference genomes for cyclostephanoid diatoms.</title>
        <authorList>
            <person name="Roberts W.R."/>
            <person name="Alverson A.J."/>
        </authorList>
    </citation>
    <scope>NUCLEOTIDE SEQUENCE [LARGE SCALE GENOMIC DNA]</scope>
    <source>
        <strain evidence="1 2">AJA276-08</strain>
    </source>
</reference>
<gene>
    <name evidence="1" type="ORF">ACHAW5_004343</name>
</gene>
<protein>
    <recommendedName>
        <fullName evidence="3">Complex 1 LYR protein</fullName>
    </recommendedName>
</protein>
<name>A0ABD3Q5M9_9STRA</name>
<dbReference type="Proteomes" id="UP001530315">
    <property type="component" value="Unassembled WGS sequence"/>
</dbReference>
<accession>A0ABD3Q5M9</accession>
<proteinExistence type="predicted"/>
<dbReference type="CDD" id="cd20251">
    <property type="entry name" value="Complex1_LYR_SF"/>
    <property type="match status" value="1"/>
</dbReference>